<dbReference type="GO" id="GO:0016857">
    <property type="term" value="F:racemase and epimerase activity, acting on carbohydrates and derivatives"/>
    <property type="evidence" value="ECO:0007669"/>
    <property type="project" value="InterPro"/>
</dbReference>
<dbReference type="Gene3D" id="3.30.70.100">
    <property type="match status" value="1"/>
</dbReference>
<dbReference type="InterPro" id="IPR011008">
    <property type="entry name" value="Dimeric_a/b-barrel"/>
</dbReference>
<evidence type="ECO:0000313" key="2">
    <source>
        <dbReference type="EMBL" id="MBF6638553.1"/>
    </source>
</evidence>
<evidence type="ECO:0000313" key="3">
    <source>
        <dbReference type="Proteomes" id="UP000705283"/>
    </source>
</evidence>
<accession>A0AA40X4J2</accession>
<dbReference type="Proteomes" id="UP000705283">
    <property type="component" value="Unassembled WGS sequence"/>
</dbReference>
<dbReference type="Pfam" id="PF05336">
    <property type="entry name" value="rhaM"/>
    <property type="match status" value="1"/>
</dbReference>
<proteinExistence type="predicted"/>
<dbReference type="SUPFAM" id="SSF54909">
    <property type="entry name" value="Dimeric alpha+beta barrel"/>
    <property type="match status" value="1"/>
</dbReference>
<dbReference type="EMBL" id="JADMKS010000007">
    <property type="protein sequence ID" value="MBF6638553.1"/>
    <property type="molecule type" value="Genomic_DNA"/>
</dbReference>
<feature type="compositionally biased region" description="Basic residues" evidence="1">
    <location>
        <begin position="1"/>
        <end position="10"/>
    </location>
</feature>
<name>A0AA40X4J2_9GAMM</name>
<organism evidence="2 3">
    <name type="scientific">Rouxiella silvae</name>
    <dbReference type="NCBI Taxonomy" id="1646373"/>
    <lineage>
        <taxon>Bacteria</taxon>
        <taxon>Pseudomonadati</taxon>
        <taxon>Pseudomonadota</taxon>
        <taxon>Gammaproteobacteria</taxon>
        <taxon>Enterobacterales</taxon>
        <taxon>Yersiniaceae</taxon>
        <taxon>Rouxiella</taxon>
    </lineage>
</organism>
<reference evidence="2" key="2">
    <citation type="submission" date="2022-09" db="EMBL/GenBank/DDBJ databases">
        <title>Rouxiella aceris sp. nov., isolated from tree sap and emended description of the genus Rhouxiella.</title>
        <authorList>
            <person name="Kim I.S."/>
        </authorList>
    </citation>
    <scope>NUCLEOTIDE SEQUENCE</scope>
    <source>
        <strain evidence="2">SAP-2</strain>
    </source>
</reference>
<comment type="caution">
    <text evidence="2">The sequence shown here is derived from an EMBL/GenBank/DDBJ whole genome shotgun (WGS) entry which is preliminary data.</text>
</comment>
<evidence type="ECO:0000256" key="1">
    <source>
        <dbReference type="SAM" id="MobiDB-lite"/>
    </source>
</evidence>
<gene>
    <name evidence="2" type="ORF">ITX54_17955</name>
</gene>
<dbReference type="InterPro" id="IPR008000">
    <property type="entry name" value="Rham/fucose_mutarotase"/>
</dbReference>
<dbReference type="PANTHER" id="PTHR43239:SF1">
    <property type="entry name" value="UPF0734 PROTEIN DDB_G0273871_DDB_G0273177"/>
    <property type="match status" value="1"/>
</dbReference>
<feature type="region of interest" description="Disordered" evidence="1">
    <location>
        <begin position="1"/>
        <end position="20"/>
    </location>
</feature>
<dbReference type="AlphaFoldDB" id="A0AA40X4J2"/>
<sequence>MAFCRRRLHPPRSGANVSASRGETRRYCQALDLVDDPQLIAEYQQYHQHIWPEVAQHLRQQGILNMEIYRLGTRLFMIMETSAAFDSAIFSRRSQENPKVCEWEALMWKYQRATPWTPKGEKWVAMESLFSLQEQTRS</sequence>
<dbReference type="InterPro" id="IPR052996">
    <property type="entry name" value="Carb_Metab_Mutarotase"/>
</dbReference>
<reference evidence="2" key="1">
    <citation type="submission" date="2020-11" db="EMBL/GenBank/DDBJ databases">
        <authorList>
            <person name="Lee S.D."/>
        </authorList>
    </citation>
    <scope>NUCLEOTIDE SEQUENCE</scope>
    <source>
        <strain evidence="2">SAP-2</strain>
    </source>
</reference>
<dbReference type="PANTHER" id="PTHR43239">
    <property type="entry name" value="UPF0734 PROTEIN DDB_G0273871/DDB_G0273177"/>
    <property type="match status" value="1"/>
</dbReference>
<protein>
    <submittedName>
        <fullName evidence="2">L-rhamnose mutarotase</fullName>
    </submittedName>
</protein>